<keyword evidence="2" id="KW-1185">Reference proteome</keyword>
<proteinExistence type="predicted"/>
<reference evidence="1 2" key="1">
    <citation type="submission" date="2010-08" db="EMBL/GenBank/DDBJ databases">
        <title>The draft genome of Desulfovibrio fructosovorans JJ.</title>
        <authorList>
            <consortium name="US DOE Joint Genome Institute (JGI-PGF)"/>
            <person name="Lucas S."/>
            <person name="Copeland A."/>
            <person name="Lapidus A."/>
            <person name="Cheng J.-F."/>
            <person name="Bruce D."/>
            <person name="Goodwin L."/>
            <person name="Pitluck S."/>
            <person name="Land M.L."/>
            <person name="Hauser L."/>
            <person name="Chang Y.-J."/>
            <person name="Jeffries C."/>
            <person name="Wall J.D."/>
            <person name="Stahl D.A."/>
            <person name="Arkin A.P."/>
            <person name="Dehal P."/>
            <person name="Stolyar S.M."/>
            <person name="Hazen T.C."/>
            <person name="Woyke T.J."/>
        </authorList>
    </citation>
    <scope>NUCLEOTIDE SEQUENCE [LARGE SCALE GENOMIC DNA]</scope>
    <source>
        <strain evidence="1 2">JJ</strain>
    </source>
</reference>
<name>E1K063_SOLFR</name>
<organism evidence="1 2">
    <name type="scientific">Solidesulfovibrio fructosivorans JJ]</name>
    <dbReference type="NCBI Taxonomy" id="596151"/>
    <lineage>
        <taxon>Bacteria</taxon>
        <taxon>Pseudomonadati</taxon>
        <taxon>Thermodesulfobacteriota</taxon>
        <taxon>Desulfovibrionia</taxon>
        <taxon>Desulfovibrionales</taxon>
        <taxon>Desulfovibrionaceae</taxon>
        <taxon>Solidesulfovibrio</taxon>
    </lineage>
</organism>
<dbReference type="STRING" id="596151.DesfrDRAFT_3263"/>
<comment type="caution">
    <text evidence="1">The sequence shown here is derived from an EMBL/GenBank/DDBJ whole genome shotgun (WGS) entry which is preliminary data.</text>
</comment>
<dbReference type="OrthoDB" id="5456026at2"/>
<accession>E1K063</accession>
<dbReference type="RefSeq" id="WP_005995677.1">
    <property type="nucleotide sequence ID" value="NZ_AECZ01000028.1"/>
</dbReference>
<dbReference type="AlphaFoldDB" id="E1K063"/>
<sequence>MFADRIKEDRQLAAARPGLLDAWISRFRDNRFVRVAAEAGERLFTPGRQLTARLGQGKYLSLSGTRFCRVECRRGAVWVTAAGDGRDRVLTPGQRASYSRGGKVVVSGRGDASEVRVCWD</sequence>
<gene>
    <name evidence="1" type="ORF">DesfrDRAFT_3263</name>
</gene>
<protein>
    <recommendedName>
        <fullName evidence="3">DUF2917 domain-containing protein</fullName>
    </recommendedName>
</protein>
<dbReference type="Pfam" id="PF11142">
    <property type="entry name" value="DUF2917"/>
    <property type="match status" value="1"/>
</dbReference>
<evidence type="ECO:0000313" key="1">
    <source>
        <dbReference type="EMBL" id="EFL49981.1"/>
    </source>
</evidence>
<evidence type="ECO:0008006" key="3">
    <source>
        <dbReference type="Google" id="ProtNLM"/>
    </source>
</evidence>
<dbReference type="Proteomes" id="UP000006250">
    <property type="component" value="Unassembled WGS sequence"/>
</dbReference>
<dbReference type="eggNOG" id="ENOG50317Z2">
    <property type="taxonomic scope" value="Bacteria"/>
</dbReference>
<dbReference type="InterPro" id="IPR021317">
    <property type="entry name" value="DUF2917"/>
</dbReference>
<dbReference type="EMBL" id="AECZ01000028">
    <property type="protein sequence ID" value="EFL49981.1"/>
    <property type="molecule type" value="Genomic_DNA"/>
</dbReference>
<evidence type="ECO:0000313" key="2">
    <source>
        <dbReference type="Proteomes" id="UP000006250"/>
    </source>
</evidence>